<dbReference type="InterPro" id="IPR014867">
    <property type="entry name" value="Spore_coat_CotH_CotH2/3/7"/>
</dbReference>
<name>A0A163CWM5_PHYB8</name>
<evidence type="ECO:0000313" key="5">
    <source>
        <dbReference type="Proteomes" id="UP000077315"/>
    </source>
</evidence>
<evidence type="ECO:0000259" key="3">
    <source>
        <dbReference type="Pfam" id="PF00149"/>
    </source>
</evidence>
<dbReference type="PANTHER" id="PTHR42850">
    <property type="entry name" value="METALLOPHOSPHOESTERASE"/>
    <property type="match status" value="1"/>
</dbReference>
<dbReference type="Pfam" id="PF08757">
    <property type="entry name" value="CotH"/>
    <property type="match status" value="1"/>
</dbReference>
<dbReference type="EMBL" id="KV441005">
    <property type="protein sequence ID" value="OAD66140.1"/>
    <property type="molecule type" value="Genomic_DNA"/>
</dbReference>
<dbReference type="InterPro" id="IPR004843">
    <property type="entry name" value="Calcineurin-like_PHP"/>
</dbReference>
<proteinExistence type="predicted"/>
<reference evidence="5" key="1">
    <citation type="submission" date="2015-06" db="EMBL/GenBank/DDBJ databases">
        <title>Expansion of signal transduction pathways in fungi by whole-genome duplication.</title>
        <authorList>
            <consortium name="DOE Joint Genome Institute"/>
            <person name="Corrochano L.M."/>
            <person name="Kuo A."/>
            <person name="Marcet-Houben M."/>
            <person name="Polaino S."/>
            <person name="Salamov A."/>
            <person name="Villalobos J.M."/>
            <person name="Alvarez M.I."/>
            <person name="Avalos J."/>
            <person name="Benito E.P."/>
            <person name="Benoit I."/>
            <person name="Burger G."/>
            <person name="Camino L.P."/>
            <person name="Canovas D."/>
            <person name="Cerda-Olmedo E."/>
            <person name="Cheng J.-F."/>
            <person name="Dominguez A."/>
            <person name="Elias M."/>
            <person name="Eslava A.P."/>
            <person name="Glaser F."/>
            <person name="Grimwood J."/>
            <person name="Gutierrez G."/>
            <person name="Heitman J."/>
            <person name="Henrissat B."/>
            <person name="Iturriaga E.A."/>
            <person name="Lang B.F."/>
            <person name="Lavin J.L."/>
            <person name="Lee S."/>
            <person name="Li W."/>
            <person name="Lindquist E."/>
            <person name="Lopez-Garcia S."/>
            <person name="Luque E.M."/>
            <person name="Marcos A.T."/>
            <person name="Martin J."/>
            <person name="McCluskey K."/>
            <person name="Medina H.R."/>
            <person name="Miralles-Duran A."/>
            <person name="Miyazaki A."/>
            <person name="Munoz-Torres E."/>
            <person name="Oguiza J.A."/>
            <person name="Ohm R."/>
            <person name="Olmedo M."/>
            <person name="Orejas M."/>
            <person name="Ortiz-Castellanos L."/>
            <person name="Pisabarro A.G."/>
            <person name="Rodriguez-Romero J."/>
            <person name="Ruiz-Herrera J."/>
            <person name="Ruiz-Vazquez R."/>
            <person name="Sanz C."/>
            <person name="Schackwitz W."/>
            <person name="Schmutz J."/>
            <person name="Shahriari M."/>
            <person name="Shelest E."/>
            <person name="Silva-Franco F."/>
            <person name="Soanes D."/>
            <person name="Syed K."/>
            <person name="Tagua V.G."/>
            <person name="Talbot N.J."/>
            <person name="Thon M."/>
            <person name="De vries R.P."/>
            <person name="Wiebenga A."/>
            <person name="Yadav J.S."/>
            <person name="Braun E.L."/>
            <person name="Baker S."/>
            <person name="Garre V."/>
            <person name="Horwitz B."/>
            <person name="Torres-Martinez S."/>
            <person name="Idnurm A."/>
            <person name="Herrera-Estrella A."/>
            <person name="Gabaldon T."/>
            <person name="Grigoriev I.V."/>
        </authorList>
    </citation>
    <scope>NUCLEOTIDE SEQUENCE [LARGE SCALE GENOMIC DNA]</scope>
    <source>
        <strain evidence="5">NRRL 1555(-)</strain>
    </source>
</reference>
<feature type="domain" description="Calcineurin-like phosphoesterase" evidence="3">
    <location>
        <begin position="110"/>
        <end position="310"/>
    </location>
</feature>
<dbReference type="SUPFAM" id="SSF56300">
    <property type="entry name" value="Metallo-dependent phosphatases"/>
    <property type="match status" value="1"/>
</dbReference>
<dbReference type="GO" id="GO:0006798">
    <property type="term" value="P:polyphosphate catabolic process"/>
    <property type="evidence" value="ECO:0007669"/>
    <property type="project" value="TreeGrafter"/>
</dbReference>
<organism evidence="4 5">
    <name type="scientific">Phycomyces blakesleeanus (strain ATCC 8743b / DSM 1359 / FGSC 10004 / NBRC 33097 / NRRL 1555)</name>
    <dbReference type="NCBI Taxonomy" id="763407"/>
    <lineage>
        <taxon>Eukaryota</taxon>
        <taxon>Fungi</taxon>
        <taxon>Fungi incertae sedis</taxon>
        <taxon>Mucoromycota</taxon>
        <taxon>Mucoromycotina</taxon>
        <taxon>Mucoromycetes</taxon>
        <taxon>Mucorales</taxon>
        <taxon>Phycomycetaceae</taxon>
        <taxon>Phycomyces</taxon>
    </lineage>
</organism>
<keyword evidence="5" id="KW-1185">Reference proteome</keyword>
<accession>A0A163CWM5</accession>
<dbReference type="VEuPathDB" id="FungiDB:PHYBLDRAFT_152705"/>
<sequence length="894" mass="100297">MNFNKDKTMAQPEMVSQGAYYTPRDPGDYYDLSQVPHQEKTRKQKLMWRLIAGGLALVIVIVVVVVAVVVTRKHKTNDTPSSQYAVSPYANLIRLGPEAGTQSLESKTGRILVVGDVHGCVNEFNKLVDKLELTSQDQLILAGDITSKGPDSIGVLRKAKEIGALCVRGNHDDKVVRLKTFELQKGAGAMSPSKAVMPEGNVGDPLKFSNYHSVLAKNMTMDEYNYLSSCPMILSFPSLNNSVVVHAGLDPTIPDLNNQVPYLVMNMRDIDHGLPTPDNKIGTPWATLWNAAQQNQSQPTRVFYGHASSRGLQIDKYTFGVDTGCVDGGHLTAIDMKTLQLTSVSVFAAKEITYRVVVDSANLGNMVGVAIGQDIYALDKDPGVPMLYVGRGPSESHYRYVILDSPETKNMIDFEKFERPAIIHADATFNEVFGRPWNLLRLDSLPTLYEPRVPNNTPSRLFEDGTIATMHFEANEDEIAEMHANKLKKIKVSGRLTYINYDSVQQFDQVKIKMGGHSSREWSKVPYRVKIPVDTAPQGLYRRWDLKLRPGATDPTMLREKVYDDLLQAVGVTAAKGTYVRFYINDTPVGLYLLADDSASDSFIRETFHQGNPNVALGEFVQGDAGKGDYAANLGFLGETEEAYDDKVYDVKIDGPDDQSDAMASLISFMKFIRDYNPQTVPDSEKVLELWEPWIDMISYLRQAAIEWIGGNWDGIQYSGNNYALYRVPSTEQYMAIPMDFDFTFGNGLEEDQQHLLTGKWSQFTQDRIIHSYLWENIRQTPYLVRLYESILADVNQNVSNPQKMNDRIDALAYMIQHDVNWDRSLPRLTVGKTRSASRNFLDSLEQGTDDLDERIGLKEWVREKYAAINRDVGAQGSEDDTQEADTLPEKEDA</sequence>
<keyword evidence="2" id="KW-0472">Membrane</keyword>
<feature type="transmembrane region" description="Helical" evidence="2">
    <location>
        <begin position="46"/>
        <end position="70"/>
    </location>
</feature>
<dbReference type="GO" id="GO:0005737">
    <property type="term" value="C:cytoplasm"/>
    <property type="evidence" value="ECO:0007669"/>
    <property type="project" value="TreeGrafter"/>
</dbReference>
<dbReference type="AlphaFoldDB" id="A0A163CWM5"/>
<evidence type="ECO:0000256" key="1">
    <source>
        <dbReference type="SAM" id="MobiDB-lite"/>
    </source>
</evidence>
<dbReference type="InParanoid" id="A0A163CWM5"/>
<evidence type="ECO:0000256" key="2">
    <source>
        <dbReference type="SAM" id="Phobius"/>
    </source>
</evidence>
<keyword evidence="2" id="KW-0812">Transmembrane</keyword>
<dbReference type="InterPro" id="IPR029052">
    <property type="entry name" value="Metallo-depent_PP-like"/>
</dbReference>
<evidence type="ECO:0000313" key="4">
    <source>
        <dbReference type="EMBL" id="OAD66140.1"/>
    </source>
</evidence>
<dbReference type="OrthoDB" id="10267127at2759"/>
<dbReference type="InterPro" id="IPR050126">
    <property type="entry name" value="Ap4A_hydrolase"/>
</dbReference>
<dbReference type="Proteomes" id="UP000077315">
    <property type="component" value="Unassembled WGS sequence"/>
</dbReference>
<dbReference type="GeneID" id="28993882"/>
<feature type="region of interest" description="Disordered" evidence="1">
    <location>
        <begin position="872"/>
        <end position="894"/>
    </location>
</feature>
<gene>
    <name evidence="4" type="ORF">PHYBLDRAFT_152705</name>
</gene>
<dbReference type="Gene3D" id="3.60.21.10">
    <property type="match status" value="1"/>
</dbReference>
<dbReference type="GO" id="GO:0000298">
    <property type="term" value="F:endopolyphosphatase activity"/>
    <property type="evidence" value="ECO:0007669"/>
    <property type="project" value="TreeGrafter"/>
</dbReference>
<dbReference type="STRING" id="763407.A0A163CWM5"/>
<keyword evidence="2" id="KW-1133">Transmembrane helix</keyword>
<dbReference type="GO" id="GO:0016791">
    <property type="term" value="F:phosphatase activity"/>
    <property type="evidence" value="ECO:0007669"/>
    <property type="project" value="TreeGrafter"/>
</dbReference>
<dbReference type="Pfam" id="PF00149">
    <property type="entry name" value="Metallophos"/>
    <property type="match status" value="1"/>
</dbReference>
<dbReference type="RefSeq" id="XP_018284180.1">
    <property type="nucleotide sequence ID" value="XM_018432976.1"/>
</dbReference>
<protein>
    <recommendedName>
        <fullName evidence="3">Calcineurin-like phosphoesterase domain-containing protein</fullName>
    </recommendedName>
</protein>
<dbReference type="CDD" id="cd00144">
    <property type="entry name" value="MPP_PPP_family"/>
    <property type="match status" value="1"/>
</dbReference>
<dbReference type="PANTHER" id="PTHR42850:SF4">
    <property type="entry name" value="ZINC-DEPENDENT ENDOPOLYPHOSPHATASE"/>
    <property type="match status" value="1"/>
</dbReference>